<name>D7DSV4_METV3</name>
<sequence>MTNKKYLGIITVSPVQSYIEQAEEVKDLYKGSKIISNIIQNIINKLKDKINVIYPNTEKIENITVNNIPNKIVFTIENGKFDKSTFKNIENNYLNEVINSNELVKEELKEILKLTYILVPYENEENYKEIYSKAVYYLDGIKKYTPIKQIEKNNELYNKKGTRSSNNCVICGERIATKLKSEGKYQLCEICNIKREYEVHDELNNISLSDYALYSNFEKKDIQDFKDSLKDKNKNNSNKFDIQCVFPETIDNLPKESKEQTFQKKCRNEFLDHMRKKGYEVKEDSELCRYYAMIMFDGDNMGKIISGNSSILKDEYRKGVNLKEFQKKLSKAQSEFGANVSTGILPYGNAVYSGGDDFLGFVGLKYLKEAIEQIEENHYTGINEKLSNYLNKNEKITKSYSIVIAHHKTPLKKVLRIGRESLALCKNREDSKDGMCITYITGSGNLNRVFLKNKNYKDIFKLIYHLNNGLSSKFITNLEVEFPKFFDMGNTSLTDVEYPKISQMTNYELKRLIGRSLSNLNNSDDKELIKMEIYTLLNNYIDKNSNNRKISIENLANLVYIADKLKKYYKEDDTNNNNNENQRGE</sequence>
<dbReference type="Pfam" id="PF12469">
    <property type="entry name" value="Cmr2_N"/>
    <property type="match status" value="1"/>
</dbReference>
<dbReference type="AlphaFoldDB" id="D7DSV4"/>
<dbReference type="EMBL" id="CP002057">
    <property type="protein sequence ID" value="ADI36214.1"/>
    <property type="molecule type" value="Genomic_DNA"/>
</dbReference>
<evidence type="ECO:0000256" key="1">
    <source>
        <dbReference type="ARBA" id="ARBA00022741"/>
    </source>
</evidence>
<evidence type="ECO:0000313" key="5">
    <source>
        <dbReference type="Proteomes" id="UP000007722"/>
    </source>
</evidence>
<dbReference type="InterPro" id="IPR043128">
    <property type="entry name" value="Rev_trsase/Diguanyl_cyclase"/>
</dbReference>
<keyword evidence="2" id="KW-0051">Antiviral defense</keyword>
<dbReference type="HOGENOM" id="CLU_012640_1_0_2"/>
<accession>D7DSV4</accession>
<dbReference type="Pfam" id="PF22335">
    <property type="entry name" value="Cas10-Cmr2_palm2"/>
    <property type="match status" value="1"/>
</dbReference>
<dbReference type="STRING" id="456320.Mvol_0555"/>
<dbReference type="eggNOG" id="arCOG02666">
    <property type="taxonomic scope" value="Archaea"/>
</dbReference>
<dbReference type="Gene3D" id="3.30.70.2220">
    <property type="entry name" value="CRISPR-Cas system, Cmr2 subunit, D1 domain, cysteine cluster"/>
    <property type="match status" value="1"/>
</dbReference>
<dbReference type="GO" id="GO:0051607">
    <property type="term" value="P:defense response to virus"/>
    <property type="evidence" value="ECO:0007669"/>
    <property type="project" value="UniProtKB-KW"/>
</dbReference>
<proteinExistence type="predicted"/>
<dbReference type="GO" id="GO:0016787">
    <property type="term" value="F:hydrolase activity"/>
    <property type="evidence" value="ECO:0007669"/>
    <property type="project" value="UniProtKB-KW"/>
</dbReference>
<evidence type="ECO:0000313" key="4">
    <source>
        <dbReference type="EMBL" id="ADI36214.1"/>
    </source>
</evidence>
<dbReference type="InParanoid" id="D7DSV4"/>
<gene>
    <name evidence="4" type="ordered locus">Mvol_0555</name>
</gene>
<reference evidence="4 5" key="1">
    <citation type="submission" date="2010-05" db="EMBL/GenBank/DDBJ databases">
        <title>Complete sequence of Methanococcus voltae A3.</title>
        <authorList>
            <consortium name="US DOE Joint Genome Institute"/>
            <person name="Lucas S."/>
            <person name="Copeland A."/>
            <person name="Lapidus A."/>
            <person name="Cheng J.-F."/>
            <person name="Bruce D."/>
            <person name="Goodwin L."/>
            <person name="Pitluck S."/>
            <person name="Lowry S."/>
            <person name="Clum A."/>
            <person name="Land M."/>
            <person name="Hauser L."/>
            <person name="Kyrpides N."/>
            <person name="Mikhailova N."/>
            <person name="Whitman W.B."/>
            <person name="Woyke T."/>
        </authorList>
    </citation>
    <scope>NUCLEOTIDE SEQUENCE [LARGE SCALE GENOMIC DNA]</scope>
    <source>
        <strain evidence="5">ATCC BAA-1334 / A3</strain>
    </source>
</reference>
<dbReference type="OrthoDB" id="148218at2157"/>
<dbReference type="InterPro" id="IPR038242">
    <property type="entry name" value="Cmr2_N"/>
</dbReference>
<feature type="domain" description="GGDEF" evidence="3">
    <location>
        <begin position="289"/>
        <end position="440"/>
    </location>
</feature>
<keyword evidence="4" id="KW-0378">Hydrolase</keyword>
<dbReference type="InterPro" id="IPR024615">
    <property type="entry name" value="CRISPR-assoc_Cmr2_N"/>
</dbReference>
<keyword evidence="5" id="KW-1185">Reference proteome</keyword>
<dbReference type="KEGG" id="mvo:Mvol_0555"/>
<keyword evidence="1" id="KW-0547">Nucleotide-binding</keyword>
<evidence type="ECO:0000256" key="2">
    <source>
        <dbReference type="ARBA" id="ARBA00023118"/>
    </source>
</evidence>
<dbReference type="InterPro" id="IPR054767">
    <property type="entry name" value="Cas10-Cmr2_palm2"/>
</dbReference>
<dbReference type="GO" id="GO:0000166">
    <property type="term" value="F:nucleotide binding"/>
    <property type="evidence" value="ECO:0007669"/>
    <property type="project" value="UniProtKB-KW"/>
</dbReference>
<dbReference type="Proteomes" id="UP000007722">
    <property type="component" value="Chromosome"/>
</dbReference>
<protein>
    <submittedName>
        <fullName evidence="4">Hydrolase of the HD superfamily (Permuted catalytic motifs)-like protein</fullName>
    </submittedName>
</protein>
<dbReference type="Gene3D" id="3.30.70.270">
    <property type="match status" value="1"/>
</dbReference>
<evidence type="ECO:0000259" key="3">
    <source>
        <dbReference type="PROSITE" id="PS50887"/>
    </source>
</evidence>
<organism evidence="4 5">
    <name type="scientific">Methanococcus voltae (strain ATCC BAA-1334 / A3)</name>
    <dbReference type="NCBI Taxonomy" id="456320"/>
    <lineage>
        <taxon>Archaea</taxon>
        <taxon>Methanobacteriati</taxon>
        <taxon>Methanobacteriota</taxon>
        <taxon>Methanomada group</taxon>
        <taxon>Methanococci</taxon>
        <taxon>Methanococcales</taxon>
        <taxon>Methanococcaceae</taxon>
        <taxon>Methanococcus</taxon>
    </lineage>
</organism>
<dbReference type="InterPro" id="IPR000160">
    <property type="entry name" value="GGDEF_dom"/>
</dbReference>
<dbReference type="PROSITE" id="PS50887">
    <property type="entry name" value="GGDEF"/>
    <property type="match status" value="1"/>
</dbReference>